<dbReference type="GO" id="GO:0005829">
    <property type="term" value="C:cytosol"/>
    <property type="evidence" value="ECO:0007669"/>
    <property type="project" value="TreeGrafter"/>
</dbReference>
<dbReference type="PANTHER" id="PTHR21087:SF16">
    <property type="entry name" value="SHIKIMATE KINASE 1, CHLOROPLASTIC"/>
    <property type="match status" value="1"/>
</dbReference>
<accession>A0A6I0EWA3</accession>
<feature type="binding site" evidence="11">
    <location>
        <position position="206"/>
    </location>
    <ligand>
        <name>ATP</name>
        <dbReference type="ChEBI" id="CHEBI:30616"/>
    </ligand>
</feature>
<evidence type="ECO:0000256" key="3">
    <source>
        <dbReference type="ARBA" id="ARBA00012154"/>
    </source>
</evidence>
<keyword evidence="4 11" id="KW-0028">Amino-acid biosynthesis</keyword>
<dbReference type="PANTHER" id="PTHR21087">
    <property type="entry name" value="SHIKIMATE KINASE"/>
    <property type="match status" value="1"/>
</dbReference>
<dbReference type="InterPro" id="IPR000623">
    <property type="entry name" value="Shikimate_kinase/TSH1"/>
</dbReference>
<dbReference type="SUPFAM" id="SSF52540">
    <property type="entry name" value="P-loop containing nucleoside triphosphate hydrolases"/>
    <property type="match status" value="1"/>
</dbReference>
<dbReference type="RefSeq" id="WP_151862404.1">
    <property type="nucleotide sequence ID" value="NZ_WBZC01000092.1"/>
</dbReference>
<feature type="binding site" evidence="11">
    <location>
        <position position="104"/>
    </location>
    <ligand>
        <name>Mg(2+)</name>
        <dbReference type="ChEBI" id="CHEBI:18420"/>
    </ligand>
</feature>
<keyword evidence="11" id="KW-0460">Magnesium</keyword>
<sequence length="222" mass="26124">MKNLYELRRDIDECDKELVRLLLKRFDIVKEVAKFKKENNLEILHQNREEEVLKRVIKSSDETEYKDLLVEIYREIMKISRRLQSKLLFSKNIILIGFMGSGKTTIGRELSKTMELPYRDIDNLIEEKEQFSISEIFHKYGEEHFRALERKMVHEVCSYKSTIISCGGGVVLDYNNIVELKKDGIVVLLEASEESIYSRVKNSTNRPLLSNMNLDTIRKNSR</sequence>
<dbReference type="InterPro" id="IPR011279">
    <property type="entry name" value="Chorismate_mutase_GmP"/>
</dbReference>
<evidence type="ECO:0000256" key="8">
    <source>
        <dbReference type="ARBA" id="ARBA00022840"/>
    </source>
</evidence>
<evidence type="ECO:0000256" key="11">
    <source>
        <dbReference type="HAMAP-Rule" id="MF_00109"/>
    </source>
</evidence>
<dbReference type="Proteomes" id="UP000432715">
    <property type="component" value="Unassembled WGS sequence"/>
</dbReference>
<dbReference type="GO" id="GO:0005524">
    <property type="term" value="F:ATP binding"/>
    <property type="evidence" value="ECO:0007669"/>
    <property type="project" value="UniProtKB-UniRule"/>
</dbReference>
<dbReference type="InterPro" id="IPR027417">
    <property type="entry name" value="P-loop_NTPase"/>
</dbReference>
<dbReference type="PROSITE" id="PS01128">
    <property type="entry name" value="SHIKIMATE_KINASE"/>
    <property type="match status" value="1"/>
</dbReference>
<keyword evidence="6 11" id="KW-0547">Nucleotide-binding</keyword>
<feature type="binding site" evidence="11">
    <location>
        <position position="146"/>
    </location>
    <ligand>
        <name>substrate</name>
    </ligand>
</feature>
<keyword evidence="7 11" id="KW-0418">Kinase</keyword>
<keyword evidence="5 11" id="KW-0808">Transferase</keyword>
<gene>
    <name evidence="11" type="primary">aroK</name>
    <name evidence="13" type="ORF">F8154_14925</name>
</gene>
<organism evidence="13 14">
    <name type="scientific">Alkaliphilus pronyensis</name>
    <dbReference type="NCBI Taxonomy" id="1482732"/>
    <lineage>
        <taxon>Bacteria</taxon>
        <taxon>Bacillati</taxon>
        <taxon>Bacillota</taxon>
        <taxon>Clostridia</taxon>
        <taxon>Peptostreptococcales</taxon>
        <taxon>Natronincolaceae</taxon>
        <taxon>Alkaliphilus</taxon>
    </lineage>
</organism>
<evidence type="ECO:0000256" key="10">
    <source>
        <dbReference type="ARBA" id="ARBA00048567"/>
    </source>
</evidence>
<dbReference type="GO" id="GO:0009073">
    <property type="term" value="P:aromatic amino acid family biosynthetic process"/>
    <property type="evidence" value="ECO:0007669"/>
    <property type="project" value="UniProtKB-KW"/>
</dbReference>
<keyword evidence="14" id="KW-1185">Reference proteome</keyword>
<keyword evidence="11" id="KW-0963">Cytoplasm</keyword>
<dbReference type="UniPathway" id="UPA00053">
    <property type="reaction ID" value="UER00088"/>
</dbReference>
<evidence type="ECO:0000313" key="14">
    <source>
        <dbReference type="Proteomes" id="UP000432715"/>
    </source>
</evidence>
<dbReference type="OrthoDB" id="9800332at2"/>
<dbReference type="NCBIfam" id="TIGR01805">
    <property type="entry name" value="CM_mono_grmpos"/>
    <property type="match status" value="1"/>
</dbReference>
<comment type="caution">
    <text evidence="11">Lacks conserved residue(s) required for the propagation of feature annotation.</text>
</comment>
<protein>
    <recommendedName>
        <fullName evidence="3 11">Shikimate kinase</fullName>
        <shortName evidence="11">SK</shortName>
        <ecNumber evidence="3 11">2.7.1.71</ecNumber>
    </recommendedName>
</protein>
<dbReference type="AlphaFoldDB" id="A0A6I0EWA3"/>
<dbReference type="GO" id="GO:0004765">
    <property type="term" value="F:shikimate kinase activity"/>
    <property type="evidence" value="ECO:0007669"/>
    <property type="project" value="UniProtKB-UniRule"/>
</dbReference>
<keyword evidence="13" id="KW-0413">Isomerase</keyword>
<dbReference type="Pfam" id="PF01202">
    <property type="entry name" value="SKI"/>
    <property type="match status" value="1"/>
</dbReference>
<dbReference type="InterPro" id="IPR036979">
    <property type="entry name" value="CM_dom_sf"/>
</dbReference>
<evidence type="ECO:0000256" key="4">
    <source>
        <dbReference type="ARBA" id="ARBA00022605"/>
    </source>
</evidence>
<feature type="domain" description="Chorismate mutase" evidence="12">
    <location>
        <begin position="1"/>
        <end position="88"/>
    </location>
</feature>
<comment type="subunit">
    <text evidence="11">Monomer.</text>
</comment>
<evidence type="ECO:0000259" key="12">
    <source>
        <dbReference type="PROSITE" id="PS51168"/>
    </source>
</evidence>
<dbReference type="Pfam" id="PF01817">
    <property type="entry name" value="CM_2"/>
    <property type="match status" value="1"/>
</dbReference>
<evidence type="ECO:0000256" key="7">
    <source>
        <dbReference type="ARBA" id="ARBA00022777"/>
    </source>
</evidence>
<proteinExistence type="inferred from homology"/>
<dbReference type="CDD" id="cd00464">
    <property type="entry name" value="SK"/>
    <property type="match status" value="1"/>
</dbReference>
<dbReference type="InterPro" id="IPR023000">
    <property type="entry name" value="Shikimate_kinase_CS"/>
</dbReference>
<dbReference type="EMBL" id="WBZC01000092">
    <property type="protein sequence ID" value="KAB3529234.1"/>
    <property type="molecule type" value="Genomic_DNA"/>
</dbReference>
<comment type="catalytic activity">
    <reaction evidence="10 11">
        <text>shikimate + ATP = 3-phosphoshikimate + ADP + H(+)</text>
        <dbReference type="Rhea" id="RHEA:13121"/>
        <dbReference type="ChEBI" id="CHEBI:15378"/>
        <dbReference type="ChEBI" id="CHEBI:30616"/>
        <dbReference type="ChEBI" id="CHEBI:36208"/>
        <dbReference type="ChEBI" id="CHEBI:145989"/>
        <dbReference type="ChEBI" id="CHEBI:456216"/>
        <dbReference type="EC" id="2.7.1.71"/>
    </reaction>
</comment>
<keyword evidence="9 11" id="KW-0057">Aromatic amino acid biosynthesis</keyword>
<dbReference type="Gene3D" id="1.20.59.10">
    <property type="entry name" value="Chorismate mutase"/>
    <property type="match status" value="1"/>
</dbReference>
<evidence type="ECO:0000256" key="6">
    <source>
        <dbReference type="ARBA" id="ARBA00022741"/>
    </source>
</evidence>
<comment type="pathway">
    <text evidence="1 11">Metabolic intermediate biosynthesis; chorismate biosynthesis; chorismate from D-erythrose 4-phosphate and phosphoenolpyruvate: step 5/7.</text>
</comment>
<comment type="similarity">
    <text evidence="2 11">Belongs to the shikimate kinase family.</text>
</comment>
<comment type="cofactor">
    <cofactor evidence="11">
        <name>Mg(2+)</name>
        <dbReference type="ChEBI" id="CHEBI:18420"/>
    </cofactor>
    <text evidence="11">Binds 1 Mg(2+) ion per subunit.</text>
</comment>
<dbReference type="GO" id="GO:0000287">
    <property type="term" value="F:magnesium ion binding"/>
    <property type="evidence" value="ECO:0007669"/>
    <property type="project" value="UniProtKB-UniRule"/>
</dbReference>
<evidence type="ECO:0000256" key="9">
    <source>
        <dbReference type="ARBA" id="ARBA00023141"/>
    </source>
</evidence>
<dbReference type="GO" id="GO:0009423">
    <property type="term" value="P:chorismate biosynthetic process"/>
    <property type="evidence" value="ECO:0007669"/>
    <property type="project" value="UniProtKB-UniRule"/>
</dbReference>
<evidence type="ECO:0000256" key="2">
    <source>
        <dbReference type="ARBA" id="ARBA00006997"/>
    </source>
</evidence>
<dbReference type="GO" id="GO:0008652">
    <property type="term" value="P:amino acid biosynthetic process"/>
    <property type="evidence" value="ECO:0007669"/>
    <property type="project" value="UniProtKB-KW"/>
</dbReference>
<name>A0A6I0EWA3_9FIRM</name>
<evidence type="ECO:0000313" key="13">
    <source>
        <dbReference type="EMBL" id="KAB3529234.1"/>
    </source>
</evidence>
<feature type="binding site" evidence="11">
    <location>
        <position position="168"/>
    </location>
    <ligand>
        <name>substrate</name>
    </ligand>
</feature>
<evidence type="ECO:0000256" key="1">
    <source>
        <dbReference type="ARBA" id="ARBA00004842"/>
    </source>
</evidence>
<dbReference type="InterPro" id="IPR031322">
    <property type="entry name" value="Shikimate/glucono_kinase"/>
</dbReference>
<dbReference type="EC" id="2.7.1.71" evidence="3 11"/>
<reference evidence="13 14" key="1">
    <citation type="submission" date="2019-10" db="EMBL/GenBank/DDBJ databases">
        <title>Alkaliphilus serpentinus sp. nov. and Alkaliphilus pronyensis sp. nov., two novel anaerobic alkaliphilic species isolated from the serpentinized-hosted hydrothermal field of the Prony Bay (New Caledonia).</title>
        <authorList>
            <person name="Postec A."/>
        </authorList>
    </citation>
    <scope>NUCLEOTIDE SEQUENCE [LARGE SCALE GENOMIC DNA]</scope>
    <source>
        <strain evidence="13 14">LacV</strain>
    </source>
</reference>
<dbReference type="PRINTS" id="PR01100">
    <property type="entry name" value="SHIKIMTKNASE"/>
</dbReference>
<comment type="caution">
    <text evidence="13">The sequence shown here is derived from an EMBL/GenBank/DDBJ whole genome shotgun (WGS) entry which is preliminary data.</text>
</comment>
<feature type="binding site" evidence="11">
    <location>
        <begin position="100"/>
        <end position="105"/>
    </location>
    <ligand>
        <name>ATP</name>
        <dbReference type="ChEBI" id="CHEBI:30616"/>
    </ligand>
</feature>
<dbReference type="InterPro" id="IPR036263">
    <property type="entry name" value="Chorismate_II_sf"/>
</dbReference>
<dbReference type="PROSITE" id="PS51168">
    <property type="entry name" value="CHORISMATE_MUT_2"/>
    <property type="match status" value="1"/>
</dbReference>
<dbReference type="Gene3D" id="3.40.50.300">
    <property type="entry name" value="P-loop containing nucleotide triphosphate hydrolases"/>
    <property type="match status" value="1"/>
</dbReference>
<dbReference type="SUPFAM" id="SSF48600">
    <property type="entry name" value="Chorismate mutase II"/>
    <property type="match status" value="1"/>
</dbReference>
<comment type="subcellular location">
    <subcellularLocation>
        <location evidence="11">Cytoplasm</location>
    </subcellularLocation>
</comment>
<keyword evidence="8 11" id="KW-0067">ATP-binding</keyword>
<feature type="binding site" evidence="11">
    <location>
        <position position="122"/>
    </location>
    <ligand>
        <name>substrate</name>
    </ligand>
</feature>
<comment type="function">
    <text evidence="11">Catalyzes the specific phosphorylation of the 3-hydroxyl group of shikimic acid using ATP as a cosubstrate.</text>
</comment>
<evidence type="ECO:0000256" key="5">
    <source>
        <dbReference type="ARBA" id="ARBA00022679"/>
    </source>
</evidence>
<keyword evidence="11" id="KW-0479">Metal-binding</keyword>
<dbReference type="HAMAP" id="MF_00109">
    <property type="entry name" value="Shikimate_kinase"/>
    <property type="match status" value="1"/>
</dbReference>
<dbReference type="InterPro" id="IPR002701">
    <property type="entry name" value="CM_II_prokaryot"/>
</dbReference>
<dbReference type="SMART" id="SM00830">
    <property type="entry name" value="CM_2"/>
    <property type="match status" value="1"/>
</dbReference>
<dbReference type="GO" id="GO:0004106">
    <property type="term" value="F:chorismate mutase activity"/>
    <property type="evidence" value="ECO:0007669"/>
    <property type="project" value="InterPro"/>
</dbReference>